<evidence type="ECO:0000313" key="1">
    <source>
        <dbReference type="EMBL" id="KAG5189467.1"/>
    </source>
</evidence>
<accession>A0A835Z837</accession>
<dbReference type="EMBL" id="JAFCMP010000049">
    <property type="protein sequence ID" value="KAG5189467.1"/>
    <property type="molecule type" value="Genomic_DNA"/>
</dbReference>
<keyword evidence="2" id="KW-1185">Reference proteome</keyword>
<dbReference type="Proteomes" id="UP000664859">
    <property type="component" value="Unassembled WGS sequence"/>
</dbReference>
<organism evidence="1 2">
    <name type="scientific">Tribonema minus</name>
    <dbReference type="NCBI Taxonomy" id="303371"/>
    <lineage>
        <taxon>Eukaryota</taxon>
        <taxon>Sar</taxon>
        <taxon>Stramenopiles</taxon>
        <taxon>Ochrophyta</taxon>
        <taxon>PX clade</taxon>
        <taxon>Xanthophyceae</taxon>
        <taxon>Tribonematales</taxon>
        <taxon>Tribonemataceae</taxon>
        <taxon>Tribonema</taxon>
    </lineage>
</organism>
<sequence>MSEIIMFEIMYIMSEIAKSIEMPEVACNALLHELTKCQRDLGKAAWHQQAEQRFEALSGETKDQHTLSTAKLHAIIIYFTWTLIVPFYISERATGGERSVHWSAIKNTFAKAQRLAVYDLVKTIAADEHVPRAPSGTALLEFYDFNLDADDEAIRYLLEREFAKQAEQASESKTASSSSSGVASHFVHAMWTACILLGRRPHPISVICLLQTSEFHLLHKGHGCPEDLLVSNRVVPPLSYASLVSDDTFVSTKEYSSLCDLTSQAFYVDINVSDVYDVYRATRLASKASTTGDLHDTVSRIYKATSDNGRANFVNAISLAFPALRMSQDRLMPDANDILAIRTYLPGADLTTIEASGSVLAYTVNKFLSYFEDELTNVKRKIRANITESRALDRGGIKSKTAKGNLPVCGDDASLARCNTVGPDQAASLVSFAGSMGFTKADYVRMQAALIVHLAMFRQQVYRNSLLSEYTLEHRGGTAYYKLDMTHSFKTASSSNRDSLPHLTSWDLSQYESCLVHALILLRPILTTGTGKSTEQMFLNKTGSTCINQRDIKDMNYYIICKVLGEHWLGVPELSSHPFRSAWISKFIGSGLINTDNELELLAATVQVSRRTIMMVEAYVAPTYNNPTCKLARRICDGGMDDLDADEGVEAEELSAAKERPYGLVLSRIREPFRPLAVIAVEAHKHDAKEAFDSLVAKRKAGTLSADQQWFQEYVSFFRDSDQSNLCRWFHGRTRKPSGRRPLEMCV</sequence>
<gene>
    <name evidence="1" type="ORF">JKP88DRAFT_301613</name>
</gene>
<comment type="caution">
    <text evidence="1">The sequence shown here is derived from an EMBL/GenBank/DDBJ whole genome shotgun (WGS) entry which is preliminary data.</text>
</comment>
<evidence type="ECO:0000313" key="2">
    <source>
        <dbReference type="Proteomes" id="UP000664859"/>
    </source>
</evidence>
<dbReference type="AlphaFoldDB" id="A0A835Z837"/>
<reference evidence="1" key="1">
    <citation type="submission" date="2021-02" db="EMBL/GenBank/DDBJ databases">
        <title>First Annotated Genome of the Yellow-green Alga Tribonema minus.</title>
        <authorList>
            <person name="Mahan K.M."/>
        </authorList>
    </citation>
    <scope>NUCLEOTIDE SEQUENCE</scope>
    <source>
        <strain evidence="1">UTEX B ZZ1240</strain>
    </source>
</reference>
<name>A0A835Z837_9STRA</name>
<proteinExistence type="predicted"/>
<protein>
    <submittedName>
        <fullName evidence="1">Uncharacterized protein</fullName>
    </submittedName>
</protein>